<dbReference type="InParanoid" id="A0A1C7MVW7"/>
<dbReference type="OrthoDB" id="2205501at2759"/>
<gene>
    <name evidence="1" type="ORF">A0J61_11008</name>
</gene>
<proteinExistence type="predicted"/>
<dbReference type="Proteomes" id="UP000093000">
    <property type="component" value="Unassembled WGS sequence"/>
</dbReference>
<dbReference type="EMBL" id="LUGH01001585">
    <property type="protein sequence ID" value="OBZ80942.1"/>
    <property type="molecule type" value="Genomic_DNA"/>
</dbReference>
<evidence type="ECO:0000313" key="1">
    <source>
        <dbReference type="EMBL" id="OBZ80942.1"/>
    </source>
</evidence>
<evidence type="ECO:0000313" key="2">
    <source>
        <dbReference type="Proteomes" id="UP000093000"/>
    </source>
</evidence>
<reference evidence="1 2" key="1">
    <citation type="submission" date="2016-03" db="EMBL/GenBank/DDBJ databases">
        <title>Choanephora cucurbitarum.</title>
        <authorList>
            <person name="Min B."/>
            <person name="Park H."/>
            <person name="Park J.-H."/>
            <person name="Shin H.-D."/>
            <person name="Choi I.-G."/>
        </authorList>
    </citation>
    <scope>NUCLEOTIDE SEQUENCE [LARGE SCALE GENOMIC DNA]</scope>
    <source>
        <strain evidence="1 2">KUS-F28377</strain>
    </source>
</reference>
<dbReference type="Gene3D" id="1.10.443.20">
    <property type="entry name" value="Centromere DNA-binding protein complex CBF3 subunit, domain 2"/>
    <property type="match status" value="1"/>
</dbReference>
<accession>A0A1C7MVW7</accession>
<protein>
    <submittedName>
        <fullName evidence="1">Uncharacterized protein</fullName>
    </submittedName>
</protein>
<organism evidence="1 2">
    <name type="scientific">Choanephora cucurbitarum</name>
    <dbReference type="NCBI Taxonomy" id="101091"/>
    <lineage>
        <taxon>Eukaryota</taxon>
        <taxon>Fungi</taxon>
        <taxon>Fungi incertae sedis</taxon>
        <taxon>Mucoromycota</taxon>
        <taxon>Mucoromycotina</taxon>
        <taxon>Mucoromycetes</taxon>
        <taxon>Mucorales</taxon>
        <taxon>Mucorineae</taxon>
        <taxon>Choanephoraceae</taxon>
        <taxon>Choanephoroideae</taxon>
        <taxon>Choanephora</taxon>
    </lineage>
</organism>
<dbReference type="InterPro" id="IPR038279">
    <property type="entry name" value="Ndc10_dom2_sf"/>
</dbReference>
<name>A0A1C7MVW7_9FUNG</name>
<keyword evidence="2" id="KW-1185">Reference proteome</keyword>
<sequence length="84" mass="9438">MITHQGVLGDQQRQVGCRGSDRIVGCYLSGLPVDAIKVLAGFTIRKGYYYINRDTIAPPALLEKMFFLKSIFRNKSLRGIFKVS</sequence>
<comment type="caution">
    <text evidence="1">The sequence shown here is derived from an EMBL/GenBank/DDBJ whole genome shotgun (WGS) entry which is preliminary data.</text>
</comment>
<dbReference type="GO" id="GO:0003677">
    <property type="term" value="F:DNA binding"/>
    <property type="evidence" value="ECO:0007669"/>
    <property type="project" value="InterPro"/>
</dbReference>
<dbReference type="AlphaFoldDB" id="A0A1C7MVW7"/>